<accession>A0AAD7R3F4</accession>
<proteinExistence type="predicted"/>
<dbReference type="EMBL" id="JAINUG010000846">
    <property type="protein sequence ID" value="KAJ8361889.1"/>
    <property type="molecule type" value="Genomic_DNA"/>
</dbReference>
<sequence length="105" mass="12284">MQQINADIEYLKRTTDTQTTACETLRVVSATLDNRLTAVEKPRGQALLPRLPLSLLRRYNLALCLVLPRLWWKGRWALVRPKTFNQLSRMTQPRDERSPPRGARW</sequence>
<comment type="caution">
    <text evidence="1">The sequence shown here is derived from an EMBL/GenBank/DDBJ whole genome shotgun (WGS) entry which is preliminary data.</text>
</comment>
<evidence type="ECO:0000313" key="1">
    <source>
        <dbReference type="EMBL" id="KAJ8361889.1"/>
    </source>
</evidence>
<dbReference type="AlphaFoldDB" id="A0AAD7R3F4"/>
<keyword evidence="2" id="KW-1185">Reference proteome</keyword>
<dbReference type="Proteomes" id="UP001221898">
    <property type="component" value="Unassembled WGS sequence"/>
</dbReference>
<evidence type="ECO:0000313" key="2">
    <source>
        <dbReference type="Proteomes" id="UP001221898"/>
    </source>
</evidence>
<name>A0AAD7R3F4_9TELE</name>
<organism evidence="1 2">
    <name type="scientific">Aldrovandia affinis</name>
    <dbReference type="NCBI Taxonomy" id="143900"/>
    <lineage>
        <taxon>Eukaryota</taxon>
        <taxon>Metazoa</taxon>
        <taxon>Chordata</taxon>
        <taxon>Craniata</taxon>
        <taxon>Vertebrata</taxon>
        <taxon>Euteleostomi</taxon>
        <taxon>Actinopterygii</taxon>
        <taxon>Neopterygii</taxon>
        <taxon>Teleostei</taxon>
        <taxon>Notacanthiformes</taxon>
        <taxon>Halosauridae</taxon>
        <taxon>Aldrovandia</taxon>
    </lineage>
</organism>
<protein>
    <submittedName>
        <fullName evidence="1">Uncharacterized protein</fullName>
    </submittedName>
</protein>
<gene>
    <name evidence="1" type="ORF">AAFF_G00414190</name>
</gene>
<reference evidence="1" key="1">
    <citation type="journal article" date="2023" name="Science">
        <title>Genome structures resolve the early diversification of teleost fishes.</title>
        <authorList>
            <person name="Parey E."/>
            <person name="Louis A."/>
            <person name="Montfort J."/>
            <person name="Bouchez O."/>
            <person name="Roques C."/>
            <person name="Iampietro C."/>
            <person name="Lluch J."/>
            <person name="Castinel A."/>
            <person name="Donnadieu C."/>
            <person name="Desvignes T."/>
            <person name="Floi Bucao C."/>
            <person name="Jouanno E."/>
            <person name="Wen M."/>
            <person name="Mejri S."/>
            <person name="Dirks R."/>
            <person name="Jansen H."/>
            <person name="Henkel C."/>
            <person name="Chen W.J."/>
            <person name="Zahm M."/>
            <person name="Cabau C."/>
            <person name="Klopp C."/>
            <person name="Thompson A.W."/>
            <person name="Robinson-Rechavi M."/>
            <person name="Braasch I."/>
            <person name="Lecointre G."/>
            <person name="Bobe J."/>
            <person name="Postlethwait J.H."/>
            <person name="Berthelot C."/>
            <person name="Roest Crollius H."/>
            <person name="Guiguen Y."/>
        </authorList>
    </citation>
    <scope>NUCLEOTIDE SEQUENCE</scope>
    <source>
        <strain evidence="1">NC1722</strain>
    </source>
</reference>